<dbReference type="InterPro" id="IPR046525">
    <property type="entry name" value="DUF6702"/>
</dbReference>
<dbReference type="RefSeq" id="WP_145092890.1">
    <property type="nucleotide sequence ID" value="NZ_CP036348.1"/>
</dbReference>
<evidence type="ECO:0000313" key="2">
    <source>
        <dbReference type="Proteomes" id="UP000315082"/>
    </source>
</evidence>
<dbReference type="OrthoDB" id="273910at2"/>
<sequence>MILPLLLSMLMHPFHVSLAEGEWNPQSGRFEIAIRLEPRDFQLALSKHAGKRIDLETTDRDQLQAAIMAYVKAKFTAVDGQDRPAQWHWVGMENETKYVWVYLELQPDAASRELRISHRMLHEIASTQVNTLLLMGANEKQTLRFTKADPNQTLRRDGPQAKWEMVVPQLPADN</sequence>
<accession>A0A518JQU8</accession>
<reference evidence="1 2" key="1">
    <citation type="submission" date="2019-02" db="EMBL/GenBank/DDBJ databases">
        <title>Deep-cultivation of Planctomycetes and their phenomic and genomic characterization uncovers novel biology.</title>
        <authorList>
            <person name="Wiegand S."/>
            <person name="Jogler M."/>
            <person name="Boedeker C."/>
            <person name="Pinto D."/>
            <person name="Vollmers J."/>
            <person name="Rivas-Marin E."/>
            <person name="Kohn T."/>
            <person name="Peeters S.H."/>
            <person name="Heuer A."/>
            <person name="Rast P."/>
            <person name="Oberbeckmann S."/>
            <person name="Bunk B."/>
            <person name="Jeske O."/>
            <person name="Meyerdierks A."/>
            <person name="Storesund J.E."/>
            <person name="Kallscheuer N."/>
            <person name="Luecker S."/>
            <person name="Lage O.M."/>
            <person name="Pohl T."/>
            <person name="Merkel B.J."/>
            <person name="Hornburger P."/>
            <person name="Mueller R.-W."/>
            <person name="Bruemmer F."/>
            <person name="Labrenz M."/>
            <person name="Spormann A.M."/>
            <person name="Op den Camp H."/>
            <person name="Overmann J."/>
            <person name="Amann R."/>
            <person name="Jetten M.S.M."/>
            <person name="Mascher T."/>
            <person name="Medema M.H."/>
            <person name="Devos D.P."/>
            <person name="Kaster A.-K."/>
            <person name="Ovreas L."/>
            <person name="Rohde M."/>
            <person name="Galperin M.Y."/>
            <person name="Jogler C."/>
        </authorList>
    </citation>
    <scope>NUCLEOTIDE SEQUENCE [LARGE SCALE GENOMIC DNA]</scope>
    <source>
        <strain evidence="1 2">Poly24</strain>
    </source>
</reference>
<organism evidence="1 2">
    <name type="scientific">Rosistilla carotiformis</name>
    <dbReference type="NCBI Taxonomy" id="2528017"/>
    <lineage>
        <taxon>Bacteria</taxon>
        <taxon>Pseudomonadati</taxon>
        <taxon>Planctomycetota</taxon>
        <taxon>Planctomycetia</taxon>
        <taxon>Pirellulales</taxon>
        <taxon>Pirellulaceae</taxon>
        <taxon>Rosistilla</taxon>
    </lineage>
</organism>
<keyword evidence="2" id="KW-1185">Reference proteome</keyword>
<dbReference type="AlphaFoldDB" id="A0A518JQU8"/>
<evidence type="ECO:0000313" key="1">
    <source>
        <dbReference type="EMBL" id="QDV67915.1"/>
    </source>
</evidence>
<dbReference type="Proteomes" id="UP000315082">
    <property type="component" value="Chromosome"/>
</dbReference>
<dbReference type="KEGG" id="rcf:Poly24_16200"/>
<dbReference type="EMBL" id="CP036348">
    <property type="protein sequence ID" value="QDV67915.1"/>
    <property type="molecule type" value="Genomic_DNA"/>
</dbReference>
<name>A0A518JQU8_9BACT</name>
<dbReference type="Pfam" id="PF20420">
    <property type="entry name" value="DUF6702"/>
    <property type="match status" value="1"/>
</dbReference>
<gene>
    <name evidence="1" type="ORF">Poly24_16200</name>
</gene>
<proteinExistence type="predicted"/>
<protein>
    <submittedName>
        <fullName evidence="1">Uncharacterized protein</fullName>
    </submittedName>
</protein>